<accession>A0A9D1ZI41</accession>
<protein>
    <submittedName>
        <fullName evidence="1">Uncharacterized protein</fullName>
    </submittedName>
</protein>
<evidence type="ECO:0000313" key="1">
    <source>
        <dbReference type="EMBL" id="HIY88173.1"/>
    </source>
</evidence>
<proteinExistence type="predicted"/>
<gene>
    <name evidence="1" type="ORF">H9824_05660</name>
</gene>
<reference evidence="1" key="2">
    <citation type="submission" date="2021-04" db="EMBL/GenBank/DDBJ databases">
        <authorList>
            <person name="Gilroy R."/>
        </authorList>
    </citation>
    <scope>NUCLEOTIDE SEQUENCE</scope>
    <source>
        <strain evidence="1">Gambia2-208</strain>
    </source>
</reference>
<comment type="caution">
    <text evidence="1">The sequence shown here is derived from an EMBL/GenBank/DDBJ whole genome shotgun (WGS) entry which is preliminary data.</text>
</comment>
<reference evidence="1" key="1">
    <citation type="journal article" date="2021" name="PeerJ">
        <title>Extensive microbial diversity within the chicken gut microbiome revealed by metagenomics and culture.</title>
        <authorList>
            <person name="Gilroy R."/>
            <person name="Ravi A."/>
            <person name="Getino M."/>
            <person name="Pursley I."/>
            <person name="Horton D.L."/>
            <person name="Alikhan N.F."/>
            <person name="Baker D."/>
            <person name="Gharbi K."/>
            <person name="Hall N."/>
            <person name="Watson M."/>
            <person name="Adriaenssens E.M."/>
            <person name="Foster-Nyarko E."/>
            <person name="Jarju S."/>
            <person name="Secka A."/>
            <person name="Antonio M."/>
            <person name="Oren A."/>
            <person name="Chaudhuri R.R."/>
            <person name="La Ragione R."/>
            <person name="Hildebrand F."/>
            <person name="Pallen M.J."/>
        </authorList>
    </citation>
    <scope>NUCLEOTIDE SEQUENCE</scope>
    <source>
        <strain evidence="1">Gambia2-208</strain>
    </source>
</reference>
<dbReference type="EMBL" id="DXCV01000039">
    <property type="protein sequence ID" value="HIY88173.1"/>
    <property type="molecule type" value="Genomic_DNA"/>
</dbReference>
<name>A0A9D1ZI41_9BACE</name>
<evidence type="ECO:0000313" key="2">
    <source>
        <dbReference type="Proteomes" id="UP000886851"/>
    </source>
</evidence>
<dbReference type="AlphaFoldDB" id="A0A9D1ZI41"/>
<dbReference type="Proteomes" id="UP000886851">
    <property type="component" value="Unassembled WGS sequence"/>
</dbReference>
<sequence>MRKYTITLNEEQMLLISRCIEDISRFLAGDTGLYHTIAALDNWRELAQKLRLMQTFVTPELDFRSNYGWNGMHCPNEHQRKLIAQTYYLYREMLHQYNLANDIHNVYSSSTLRCADSGEPITITWEDEE</sequence>
<organism evidence="1 2">
    <name type="scientific">Candidatus Bacteroides pullicola</name>
    <dbReference type="NCBI Taxonomy" id="2838475"/>
    <lineage>
        <taxon>Bacteria</taxon>
        <taxon>Pseudomonadati</taxon>
        <taxon>Bacteroidota</taxon>
        <taxon>Bacteroidia</taxon>
        <taxon>Bacteroidales</taxon>
        <taxon>Bacteroidaceae</taxon>
        <taxon>Bacteroides</taxon>
    </lineage>
</organism>